<evidence type="ECO:0000313" key="3">
    <source>
        <dbReference type="Proteomes" id="UP000216789"/>
    </source>
</evidence>
<feature type="transmembrane region" description="Helical" evidence="1">
    <location>
        <begin position="385"/>
        <end position="406"/>
    </location>
</feature>
<feature type="transmembrane region" description="Helical" evidence="1">
    <location>
        <begin position="477"/>
        <end position="496"/>
    </location>
</feature>
<feature type="transmembrane region" description="Helical" evidence="1">
    <location>
        <begin position="517"/>
        <end position="539"/>
    </location>
</feature>
<feature type="transmembrane region" description="Helical" evidence="1">
    <location>
        <begin position="607"/>
        <end position="628"/>
    </location>
</feature>
<organism evidence="2 3">
    <name type="scientific">Bifidobacterium pseudocatenulatum</name>
    <dbReference type="NCBI Taxonomy" id="28026"/>
    <lineage>
        <taxon>Bacteria</taxon>
        <taxon>Bacillati</taxon>
        <taxon>Actinomycetota</taxon>
        <taxon>Actinomycetes</taxon>
        <taxon>Bifidobacteriales</taxon>
        <taxon>Bifidobacteriaceae</taxon>
        <taxon>Bifidobacterium</taxon>
    </lineage>
</organism>
<keyword evidence="1" id="KW-0812">Transmembrane</keyword>
<sequence length="745" mass="81945">MGHSFNSMRHAAFRIKFVTFSKQRFQARHRVCAATVAAFVVVVLVECVLCNVPFFRSLASSGDSAAAYNTLGPGLERRDDGLLEVTDPTQAYLQVAADGSSEYVRIVPVSDEVMGGVPAGSRVLRTVRVRADADRVAGSLCSVSLDSSRSLYVRAAAGRTVRVQVVEPKGSLIPFDAVRANVRVPFSVSPLRVTLLVLVMVLVALWRPGSRLWKVPLNTSSVRQRVTLGVLLTVPGLVTVAAVAWQLVSAVPLSFHTDGMYTYDYDQYDHVARALLDGHAWLDLDVPDALRDADNPYDVTTRQQLLADGVSPVYWDYAFFDGRWYSYFGVVPALLLFVPYRAITSLWVDGGLMMPSGAAVPLLMFVFLVFACLLTIRVIERVRPHVSLAAVSMLCVFVVLASNAPYLWYRTNFYSVPIAASLLLSTLGLWLWMGATHPNAADAGGDGGANTVESLSLPRLAAGSVCIAANVGCRPSFVVVAFAAFPLFWPQIRAIVGQLRAIASGSGVRGRARTVLHALRTPLAVLVPALVVVVPLFAYNMVRFSSPFDFGSSYQLTVTDMTSYHQSWSNFVWTVAYYLFLPLRWTDTFPFLAVDPAPLKDWGFAEAMPGGLFVMVPLALAALACPFLRKRMRVRGHAGMWPTLVMFLLLGLLIVALDARLGGLGWRYIADFGWLFALASLPLMLIALDCERPRLRWLLRVLVLALLLFTLSLTVLSLFLYGRDDELIRNNSGLFHDVQSWFTLM</sequence>
<evidence type="ECO:0008006" key="4">
    <source>
        <dbReference type="Google" id="ProtNLM"/>
    </source>
</evidence>
<gene>
    <name evidence="2" type="ORF">BPS1E_1381</name>
</gene>
<feature type="transmembrane region" description="Helical" evidence="1">
    <location>
        <begin position="189"/>
        <end position="206"/>
    </location>
</feature>
<feature type="transmembrane region" description="Helical" evidence="1">
    <location>
        <begin position="697"/>
        <end position="721"/>
    </location>
</feature>
<dbReference type="EMBL" id="MNLB01000008">
    <property type="protein sequence ID" value="PAC73162.1"/>
    <property type="molecule type" value="Genomic_DNA"/>
</dbReference>
<feature type="transmembrane region" description="Helical" evidence="1">
    <location>
        <begin position="665"/>
        <end position="685"/>
    </location>
</feature>
<dbReference type="Proteomes" id="UP000216789">
    <property type="component" value="Unassembled WGS sequence"/>
</dbReference>
<accession>A0A267WKL2</accession>
<dbReference type="AlphaFoldDB" id="A0A267WKL2"/>
<name>A0A267WKL2_BIFPS</name>
<protein>
    <recommendedName>
        <fullName evidence="4">Pmt family glycosyltransferase</fullName>
    </recommendedName>
</protein>
<evidence type="ECO:0000313" key="2">
    <source>
        <dbReference type="EMBL" id="PAC73162.1"/>
    </source>
</evidence>
<reference evidence="2 3" key="1">
    <citation type="journal article" date="2017" name="ISME J.">
        <title>Unveiling bifidobacterial biogeography across the mammalian branch of the tree of life.</title>
        <authorList>
            <person name="Milani C."/>
            <person name="Mangifesta M."/>
            <person name="Mancabelli L."/>
            <person name="Lugli G.A."/>
            <person name="James K."/>
            <person name="Duranti S."/>
            <person name="Turroni F."/>
            <person name="Ferrario C."/>
            <person name="Ossiprandi M.C."/>
            <person name="van Sinderen D."/>
            <person name="Ventura M."/>
        </authorList>
    </citation>
    <scope>NUCLEOTIDE SEQUENCE [LARGE SCALE GENOMIC DNA]</scope>
    <source>
        <strain evidence="2 3">1E</strain>
    </source>
</reference>
<comment type="caution">
    <text evidence="2">The sequence shown here is derived from an EMBL/GenBank/DDBJ whole genome shotgun (WGS) entry which is preliminary data.</text>
</comment>
<feature type="transmembrane region" description="Helical" evidence="1">
    <location>
        <begin position="413"/>
        <end position="433"/>
    </location>
</feature>
<feature type="transmembrane region" description="Helical" evidence="1">
    <location>
        <begin position="640"/>
        <end position="659"/>
    </location>
</feature>
<evidence type="ECO:0000256" key="1">
    <source>
        <dbReference type="SAM" id="Phobius"/>
    </source>
</evidence>
<keyword evidence="1" id="KW-1133">Transmembrane helix</keyword>
<keyword evidence="1" id="KW-0472">Membrane</keyword>
<proteinExistence type="predicted"/>
<feature type="transmembrane region" description="Helical" evidence="1">
    <location>
        <begin position="226"/>
        <end position="248"/>
    </location>
</feature>
<feature type="transmembrane region" description="Helical" evidence="1">
    <location>
        <begin position="360"/>
        <end position="379"/>
    </location>
</feature>
<feature type="transmembrane region" description="Helical" evidence="1">
    <location>
        <begin position="324"/>
        <end position="348"/>
    </location>
</feature>